<sequence length="1104" mass="124645">MTEVNDEDYPEELDLSHTTEENEGIVGSVPSDEMHFIGAPPGSDSEVDEEYRQYQRDPYSDYSSSDNEFDCDDYLKNVPRELPELTNDLIVSGSDNTRLQELQDLGDPVEFLKVFLTASMMGQPLKVKDGFDPEDLDKCCSELMGITLTGVASVLLGAELQNIPNRSKTEMAFALANRGWLRAVNSKFYPVIPETENDFVLSLIEGAERLQHLDENKKREAEHYPSAEKEINALISFNMIVELMDAVREEYRIMLLPYQTLSNGYLDMVTGKKYPEIHKKYFNKLNLDEKKVWNSEWFNAFTGRSTLKKFVQMARFAEIVVVENPTSQFCFRADSENRPVRMFTANDIKDVEEKWSSGNEKNKNFGRNYGGQGQRGLPRGASQQPKRKIEQDPNYRSSTFAGGINDDDDDGSLMPSTSARENQAGPSSSSQPVYGRRSPSPTVRNQRARSPSQESRNSNTVPQSSYRPIDPFAGAMVHPISAGVNGNRNGQGGYETRRLQTFGASSSESDEVSEGCYSDDDPEDQKRKTIERNEKRLRKEAREMERRKKHKAEVHVPPVTRFQTNPFYKHKSARAPEPANPRASTAVEQEEREELVVPPRQSPFDAPSALAPAPAAPAPVSQPSNSDAQVNAHEDVLPPPPAAVAANTLPLFVSSSTHDQDRCSAQMPYKPAEGVLERNKQEEAERLRREQLSEMRMRSGFNQVPASHPWMSAASKPGPSQPQAYEEPAPTKGFGTTLPPTVQRSVPQPPPQQAPQMQQQQEPIYSTPFVETVSLSSLIVLNNSLGFQYQGRNRQGMAPQNYAQPAPQNYAQPAPQNYAQPAPSQQQYPQHQNLVQQNPPLFPDHSASQPQYQPMQQQYQQPLPQNPYPIGSQSSSTLPQQQPYHHQNQDTYRPTSRNHANPQHMDNQYSSMRDAMRPPVPRNDMNYDSIPSNSLHQIPPMNQPQYSSQQRQYNDVYPPVNPYNNRVPSTDFNDRRIRNEQWHQVQPGSYDPYGRSQNPGPGSSYNPRGEENCASFFGRLRKAAAASGGGESEEVKQIKIEIQRIVFDYASENRELTLSELKANLVRKMRHLQFFDVHEFIQTYLRNQVVIVNNGPYGPVVRPT</sequence>
<feature type="compositionally biased region" description="Low complexity" evidence="1">
    <location>
        <begin position="798"/>
        <end position="833"/>
    </location>
</feature>
<feature type="compositionally biased region" description="Polar residues" evidence="1">
    <location>
        <begin position="943"/>
        <end position="952"/>
    </location>
</feature>
<feature type="region of interest" description="Disordered" evidence="1">
    <location>
        <begin position="797"/>
        <end position="1010"/>
    </location>
</feature>
<feature type="compositionally biased region" description="Polar residues" evidence="1">
    <location>
        <begin position="995"/>
        <end position="1006"/>
    </location>
</feature>
<dbReference type="eggNOG" id="ENOG502SFBE">
    <property type="taxonomic scope" value="Eukaryota"/>
</dbReference>
<proteinExistence type="predicted"/>
<evidence type="ECO:0000313" key="2">
    <source>
        <dbReference type="EMBL" id="EFO90566.1"/>
    </source>
</evidence>
<name>E3M3D7_CAERE</name>
<gene>
    <name evidence="2" type="primary">Cre-mut-16</name>
    <name evidence="2" type="ORF">CRE_08100</name>
</gene>
<feature type="region of interest" description="Disordered" evidence="1">
    <location>
        <begin position="354"/>
        <end position="471"/>
    </location>
</feature>
<feature type="compositionally biased region" description="Polar residues" evidence="1">
    <location>
        <begin position="439"/>
        <end position="466"/>
    </location>
</feature>
<organism evidence="3">
    <name type="scientific">Caenorhabditis remanei</name>
    <name type="common">Caenorhabditis vulgaris</name>
    <dbReference type="NCBI Taxonomy" id="31234"/>
    <lineage>
        <taxon>Eukaryota</taxon>
        <taxon>Metazoa</taxon>
        <taxon>Ecdysozoa</taxon>
        <taxon>Nematoda</taxon>
        <taxon>Chromadorea</taxon>
        <taxon>Rhabditida</taxon>
        <taxon>Rhabditina</taxon>
        <taxon>Rhabditomorpha</taxon>
        <taxon>Rhabditoidea</taxon>
        <taxon>Rhabditidae</taxon>
        <taxon>Peloderinae</taxon>
        <taxon>Caenorhabditis</taxon>
    </lineage>
</organism>
<feature type="compositionally biased region" description="Acidic residues" evidence="1">
    <location>
        <begin position="508"/>
        <end position="523"/>
    </location>
</feature>
<protein>
    <submittedName>
        <fullName evidence="2">CRE-MUT-16 protein</fullName>
    </submittedName>
</protein>
<feature type="compositionally biased region" description="Basic and acidic residues" evidence="1">
    <location>
        <begin position="354"/>
        <end position="363"/>
    </location>
</feature>
<feature type="compositionally biased region" description="Basic and acidic residues" evidence="1">
    <location>
        <begin position="50"/>
        <end position="59"/>
    </location>
</feature>
<dbReference type="FunCoup" id="E3M3D7">
    <property type="interactions" value="2174"/>
</dbReference>
<feature type="region of interest" description="Disordered" evidence="1">
    <location>
        <begin position="656"/>
        <end position="762"/>
    </location>
</feature>
<dbReference type="InParanoid" id="E3M3D7"/>
<dbReference type="AlphaFoldDB" id="E3M3D7"/>
<feature type="compositionally biased region" description="Acidic residues" evidence="1">
    <location>
        <begin position="1"/>
        <end position="13"/>
    </location>
</feature>
<dbReference type="Proteomes" id="UP000008281">
    <property type="component" value="Unassembled WGS sequence"/>
</dbReference>
<feature type="region of interest" description="Disordered" evidence="1">
    <location>
        <begin position="1"/>
        <end position="66"/>
    </location>
</feature>
<feature type="compositionally biased region" description="Polar residues" evidence="1">
    <location>
        <begin position="414"/>
        <end position="432"/>
    </location>
</feature>
<feature type="compositionally biased region" description="Basic and acidic residues" evidence="1">
    <location>
        <begin position="524"/>
        <end position="534"/>
    </location>
</feature>
<feature type="compositionally biased region" description="Polar residues" evidence="1">
    <location>
        <begin position="884"/>
        <end position="911"/>
    </location>
</feature>
<feature type="compositionally biased region" description="Low complexity" evidence="1">
    <location>
        <begin position="953"/>
        <end position="968"/>
    </location>
</feature>
<accession>E3M3D7</accession>
<feature type="compositionally biased region" description="Low complexity" evidence="1">
    <location>
        <begin position="849"/>
        <end position="883"/>
    </location>
</feature>
<dbReference type="EMBL" id="DS268423">
    <property type="protein sequence ID" value="EFO90566.1"/>
    <property type="molecule type" value="Genomic_DNA"/>
</dbReference>
<dbReference type="STRING" id="31234.E3M3D7"/>
<feature type="compositionally biased region" description="Low complexity" evidence="1">
    <location>
        <begin position="602"/>
        <end position="626"/>
    </location>
</feature>
<dbReference type="OMA" id="FNMIVEL"/>
<feature type="compositionally biased region" description="Basic and acidic residues" evidence="1">
    <location>
        <begin position="972"/>
        <end position="981"/>
    </location>
</feature>
<evidence type="ECO:0000256" key="1">
    <source>
        <dbReference type="SAM" id="MobiDB-lite"/>
    </source>
</evidence>
<keyword evidence="3" id="KW-1185">Reference proteome</keyword>
<evidence type="ECO:0000313" key="3">
    <source>
        <dbReference type="Proteomes" id="UP000008281"/>
    </source>
</evidence>
<reference evidence="2" key="1">
    <citation type="submission" date="2007-07" db="EMBL/GenBank/DDBJ databases">
        <title>PCAP assembly of the Caenorhabditis remanei genome.</title>
        <authorList>
            <consortium name="The Caenorhabditis remanei Sequencing Consortium"/>
            <person name="Wilson R.K."/>
        </authorList>
    </citation>
    <scope>NUCLEOTIDE SEQUENCE [LARGE SCALE GENOMIC DNA]</scope>
    <source>
        <strain evidence="2">PB4641</strain>
    </source>
</reference>
<dbReference type="OrthoDB" id="5877257at2759"/>
<feature type="compositionally biased region" description="Basic and acidic residues" evidence="1">
    <location>
        <begin position="675"/>
        <end position="697"/>
    </location>
</feature>
<feature type="region of interest" description="Disordered" evidence="1">
    <location>
        <begin position="502"/>
        <end position="643"/>
    </location>
</feature>
<dbReference type="HOGENOM" id="CLU_293057_0_0_1"/>